<sequence>MSSLHQWCTQKTKSIIYRQDFQQHLTMTMNLSLELYRVMISSLLIVFVPQQCDDHVCVFMENNASRNQMSFIALVINYITMISLLIMYICEIRREEKLIKVLEVNNTISTDNDSVGKCLELLDTAKKEKIFSIDLYYQITSYIAIAIYVINILVSGVALQQTSLGNQTTIIFLTNLLFMINKFSNVYIIINTDKNIFFSAYLNTKVQFNDIDPRELNKIEKRQSIQQYVYNIEKSRGFCLIEKPKINFLNTGGFIIDMSSSESDPEFTEKEEL</sequence>
<dbReference type="EMBL" id="MN740057">
    <property type="protein sequence ID" value="QHT86011.1"/>
    <property type="molecule type" value="Genomic_DNA"/>
</dbReference>
<keyword evidence="1" id="KW-0812">Transmembrane</keyword>
<feature type="transmembrane region" description="Helical" evidence="1">
    <location>
        <begin position="170"/>
        <end position="190"/>
    </location>
</feature>
<feature type="transmembrane region" description="Helical" evidence="1">
    <location>
        <begin position="31"/>
        <end position="49"/>
    </location>
</feature>
<feature type="transmembrane region" description="Helical" evidence="1">
    <location>
        <begin position="135"/>
        <end position="158"/>
    </location>
</feature>
<name>A0A6C0HZ33_9ZZZZ</name>
<evidence type="ECO:0000313" key="2">
    <source>
        <dbReference type="EMBL" id="QHT86011.1"/>
    </source>
</evidence>
<organism evidence="2">
    <name type="scientific">viral metagenome</name>
    <dbReference type="NCBI Taxonomy" id="1070528"/>
    <lineage>
        <taxon>unclassified sequences</taxon>
        <taxon>metagenomes</taxon>
        <taxon>organismal metagenomes</taxon>
    </lineage>
</organism>
<reference evidence="2" key="1">
    <citation type="journal article" date="2020" name="Nature">
        <title>Giant virus diversity and host interactions through global metagenomics.</title>
        <authorList>
            <person name="Schulz F."/>
            <person name="Roux S."/>
            <person name="Paez-Espino D."/>
            <person name="Jungbluth S."/>
            <person name="Walsh D.A."/>
            <person name="Denef V.J."/>
            <person name="McMahon K.D."/>
            <person name="Konstantinidis K.T."/>
            <person name="Eloe-Fadrosh E.A."/>
            <person name="Kyrpides N.C."/>
            <person name="Woyke T."/>
        </authorList>
    </citation>
    <scope>NUCLEOTIDE SEQUENCE</scope>
    <source>
        <strain evidence="2">GVMAG-M-3300023184-184</strain>
    </source>
</reference>
<keyword evidence="1" id="KW-0472">Membrane</keyword>
<accession>A0A6C0HZ33</accession>
<feature type="transmembrane region" description="Helical" evidence="1">
    <location>
        <begin position="69"/>
        <end position="90"/>
    </location>
</feature>
<keyword evidence="1" id="KW-1133">Transmembrane helix</keyword>
<dbReference type="AlphaFoldDB" id="A0A6C0HZ33"/>
<protein>
    <submittedName>
        <fullName evidence="2">Uncharacterized protein</fullName>
    </submittedName>
</protein>
<evidence type="ECO:0000256" key="1">
    <source>
        <dbReference type="SAM" id="Phobius"/>
    </source>
</evidence>
<proteinExistence type="predicted"/>